<name>A0A1B7NFI7_9AGAM</name>
<evidence type="ECO:0000259" key="2">
    <source>
        <dbReference type="PROSITE" id="PS51767"/>
    </source>
</evidence>
<dbReference type="InterPro" id="IPR033121">
    <property type="entry name" value="PEPTIDASE_A1"/>
</dbReference>
<keyword evidence="1" id="KW-0732">Signal</keyword>
<dbReference type="STRING" id="1314800.A0A1B7NFI7"/>
<organism evidence="3 4">
    <name type="scientific">Rhizopogon vinicolor AM-OR11-026</name>
    <dbReference type="NCBI Taxonomy" id="1314800"/>
    <lineage>
        <taxon>Eukaryota</taxon>
        <taxon>Fungi</taxon>
        <taxon>Dikarya</taxon>
        <taxon>Basidiomycota</taxon>
        <taxon>Agaricomycotina</taxon>
        <taxon>Agaricomycetes</taxon>
        <taxon>Agaricomycetidae</taxon>
        <taxon>Boletales</taxon>
        <taxon>Suillineae</taxon>
        <taxon>Rhizopogonaceae</taxon>
        <taxon>Rhizopogon</taxon>
    </lineage>
</organism>
<keyword evidence="4" id="KW-1185">Reference proteome</keyword>
<proteinExistence type="predicted"/>
<evidence type="ECO:0000313" key="3">
    <source>
        <dbReference type="EMBL" id="OAX43681.1"/>
    </source>
</evidence>
<evidence type="ECO:0000256" key="1">
    <source>
        <dbReference type="SAM" id="SignalP"/>
    </source>
</evidence>
<dbReference type="PROSITE" id="PS51767">
    <property type="entry name" value="PEPTIDASE_A1"/>
    <property type="match status" value="1"/>
</dbReference>
<dbReference type="Gene3D" id="2.40.70.10">
    <property type="entry name" value="Acid Proteases"/>
    <property type="match status" value="1"/>
</dbReference>
<dbReference type="InParanoid" id="A0A1B7NFI7"/>
<dbReference type="SUPFAM" id="SSF50630">
    <property type="entry name" value="Acid proteases"/>
    <property type="match status" value="1"/>
</dbReference>
<dbReference type="OrthoDB" id="2686782at2759"/>
<reference evidence="3 4" key="1">
    <citation type="submission" date="2016-06" db="EMBL/GenBank/DDBJ databases">
        <title>Comparative genomics of the ectomycorrhizal sister species Rhizopogon vinicolor and Rhizopogon vesiculosus (Basidiomycota: Boletales) reveals a divergence of the mating type B locus.</title>
        <authorList>
            <consortium name="DOE Joint Genome Institute"/>
            <person name="Mujic A.B."/>
            <person name="Kuo A."/>
            <person name="Tritt A."/>
            <person name="Lipzen A."/>
            <person name="Chen C."/>
            <person name="Johnson J."/>
            <person name="Sharma A."/>
            <person name="Barry K."/>
            <person name="Grigoriev I.V."/>
            <person name="Spatafora J.W."/>
        </authorList>
    </citation>
    <scope>NUCLEOTIDE SEQUENCE [LARGE SCALE GENOMIC DNA]</scope>
    <source>
        <strain evidence="3 4">AM-OR11-026</strain>
    </source>
</reference>
<feature type="signal peptide" evidence="1">
    <location>
        <begin position="1"/>
        <end position="16"/>
    </location>
</feature>
<dbReference type="InterPro" id="IPR021109">
    <property type="entry name" value="Peptidase_aspartic_dom_sf"/>
</dbReference>
<sequence length="58" mass="6532">MLGATVVLAWLVLIMSYNDSGVDFINGYFFLQRFYSVFDTTNFRVGFATTAYTNATSN</sequence>
<protein>
    <recommendedName>
        <fullName evidence="2">Peptidase A1 domain-containing protein</fullName>
    </recommendedName>
</protein>
<evidence type="ECO:0000313" key="4">
    <source>
        <dbReference type="Proteomes" id="UP000092154"/>
    </source>
</evidence>
<dbReference type="AlphaFoldDB" id="A0A1B7NFI7"/>
<accession>A0A1B7NFI7</accession>
<feature type="domain" description="Peptidase A1" evidence="2">
    <location>
        <begin position="1"/>
        <end position="48"/>
    </location>
</feature>
<gene>
    <name evidence="3" type="ORF">K503DRAFT_765642</name>
</gene>
<dbReference type="EMBL" id="KV448134">
    <property type="protein sequence ID" value="OAX43681.1"/>
    <property type="molecule type" value="Genomic_DNA"/>
</dbReference>
<dbReference type="Proteomes" id="UP000092154">
    <property type="component" value="Unassembled WGS sequence"/>
</dbReference>
<feature type="chain" id="PRO_5008597983" description="Peptidase A1 domain-containing protein" evidence="1">
    <location>
        <begin position="17"/>
        <end position="58"/>
    </location>
</feature>